<reference evidence="1 2" key="1">
    <citation type="submission" date="2018-12" db="EMBL/GenBank/DDBJ databases">
        <title>Complete Genome Sequence of the Corallopyronin A producing Myxobacterium Corallococcus coralloides B035.</title>
        <authorList>
            <person name="Bouhired S.M."/>
            <person name="Rupp O."/>
            <person name="Blom J."/>
            <person name="Schaeberle T.F."/>
            <person name="Kehraus S."/>
            <person name="Schiefer A."/>
            <person name="Pfarr K."/>
            <person name="Goesmann A."/>
            <person name="Hoerauf A."/>
            <person name="Koenig G.M."/>
        </authorList>
    </citation>
    <scope>NUCLEOTIDE SEQUENCE [LARGE SCALE GENOMIC DNA]</scope>
    <source>
        <strain evidence="1 2">B035</strain>
    </source>
</reference>
<evidence type="ECO:0000313" key="2">
    <source>
        <dbReference type="Proteomes" id="UP000288758"/>
    </source>
</evidence>
<gene>
    <name evidence="1" type="ORF">EJ065_3983</name>
</gene>
<dbReference type="AlphaFoldDB" id="A0A410RUD2"/>
<dbReference type="Proteomes" id="UP000288758">
    <property type="component" value="Chromosome"/>
</dbReference>
<proteinExistence type="predicted"/>
<protein>
    <submittedName>
        <fullName evidence="1">Uncharacterized protein</fullName>
    </submittedName>
</protein>
<dbReference type="EMBL" id="CP034669">
    <property type="protein sequence ID" value="QAT85543.1"/>
    <property type="molecule type" value="Genomic_DNA"/>
</dbReference>
<name>A0A410RUD2_CORCK</name>
<organism evidence="1 2">
    <name type="scientific">Corallococcus coralloides</name>
    <name type="common">Myxococcus coralloides</name>
    <dbReference type="NCBI Taxonomy" id="184914"/>
    <lineage>
        <taxon>Bacteria</taxon>
        <taxon>Pseudomonadati</taxon>
        <taxon>Myxococcota</taxon>
        <taxon>Myxococcia</taxon>
        <taxon>Myxococcales</taxon>
        <taxon>Cystobacterineae</taxon>
        <taxon>Myxococcaceae</taxon>
        <taxon>Corallococcus</taxon>
    </lineage>
</organism>
<accession>A0A410RUD2</accession>
<evidence type="ECO:0000313" key="1">
    <source>
        <dbReference type="EMBL" id="QAT85543.1"/>
    </source>
</evidence>
<dbReference type="RefSeq" id="WP_128797293.1">
    <property type="nucleotide sequence ID" value="NZ_CP034669.1"/>
</dbReference>
<sequence length="134" mass="14937">MTSMKLAAASNGSAAGIGDVLQGIRTIAECVRDIAKERTEQTRLRERARMEVEQIHAMRDVLLHHLDRSFDERKENFRQLFERLDGAIQGNNVQMASAVLESVVKLADASPFKALQDVAATRAALGQKGQEWQF</sequence>